<dbReference type="RefSeq" id="WP_118445484.1">
    <property type="nucleotide sequence ID" value="NZ_JBCOVY010000016.1"/>
</dbReference>
<organism evidence="3 4">
    <name type="scientific">Mediterraneibacter gnavus</name>
    <name type="common">Ruminococcus gnavus</name>
    <dbReference type="NCBI Taxonomy" id="33038"/>
    <lineage>
        <taxon>Bacteria</taxon>
        <taxon>Bacillati</taxon>
        <taxon>Bacillota</taxon>
        <taxon>Clostridia</taxon>
        <taxon>Lachnospirales</taxon>
        <taxon>Lachnospiraceae</taxon>
        <taxon>Mediterraneibacter</taxon>
    </lineage>
</organism>
<dbReference type="PANTHER" id="PTHR46401">
    <property type="entry name" value="GLYCOSYLTRANSFERASE WBBK-RELATED"/>
    <property type="match status" value="1"/>
</dbReference>
<evidence type="ECO:0000259" key="2">
    <source>
        <dbReference type="Pfam" id="PF00534"/>
    </source>
</evidence>
<dbReference type="Pfam" id="PF00534">
    <property type="entry name" value="Glycos_transf_1"/>
    <property type="match status" value="1"/>
</dbReference>
<comment type="caution">
    <text evidence="3">The sequence shown here is derived from an EMBL/GenBank/DDBJ whole genome shotgun (WGS) entry which is preliminary data.</text>
</comment>
<keyword evidence="1 3" id="KW-0808">Transferase</keyword>
<evidence type="ECO:0000313" key="4">
    <source>
        <dbReference type="Proteomes" id="UP000285610"/>
    </source>
</evidence>
<reference evidence="3 4" key="1">
    <citation type="submission" date="2018-08" db="EMBL/GenBank/DDBJ databases">
        <title>A genome reference for cultivated species of the human gut microbiota.</title>
        <authorList>
            <person name="Zou Y."/>
            <person name="Xue W."/>
            <person name="Luo G."/>
        </authorList>
    </citation>
    <scope>NUCLEOTIDE SEQUENCE [LARGE SCALE GENOMIC DNA]</scope>
    <source>
        <strain evidence="3 4">AF33-12</strain>
    </source>
</reference>
<feature type="domain" description="Glycosyl transferase family 1" evidence="2">
    <location>
        <begin position="212"/>
        <end position="380"/>
    </location>
</feature>
<accession>A0A415RZV2</accession>
<dbReference type="EMBL" id="QRQE01000091">
    <property type="protein sequence ID" value="RHM67973.1"/>
    <property type="molecule type" value="Genomic_DNA"/>
</dbReference>
<dbReference type="GO" id="GO:0009103">
    <property type="term" value="P:lipopolysaccharide biosynthetic process"/>
    <property type="evidence" value="ECO:0007669"/>
    <property type="project" value="TreeGrafter"/>
</dbReference>
<dbReference type="Gene3D" id="3.40.50.2000">
    <property type="entry name" value="Glycogen Phosphorylase B"/>
    <property type="match status" value="2"/>
</dbReference>
<dbReference type="AlphaFoldDB" id="A0A415RZV2"/>
<evidence type="ECO:0000256" key="1">
    <source>
        <dbReference type="ARBA" id="ARBA00022679"/>
    </source>
</evidence>
<evidence type="ECO:0000313" key="3">
    <source>
        <dbReference type="EMBL" id="RHM67973.1"/>
    </source>
</evidence>
<gene>
    <name evidence="3" type="ORF">DWZ50_19315</name>
</gene>
<sequence>MKVLFITIGTFRNINASGIYTDLLRMFQQKGHEVFVICSSERREEKKTQIYSDSGVQILRVKTGNITKVAFWEKGISTLLIGKQFLSAYNKYFEKQKFDLILYSTPPITIAPMIKKIKQKSKAFTYLMLKDIFPQNAIDLEILTQKGIKGIAYLYFRYMEKMLYKVSDRIGCMSPQNIKYVLAHNPEINKEKVGLCPNTIDLLEIEPVCKHDISERYRIPKNKLWIIYGGNFGRPQNVEFIVKLLKKYKNHQTLHFIMCGSGTEFYKIKAESEKNQNVTYIQYQPHDKYIELLKACDIGLVFLDERFTIPNFPSRIMDYMNCELPILACTDSNTDLGQILEKGKCGWWVCGNDIDGFMNKLSDIEKKQKNNNSYLNEKGKNARELLKREYLTEIAYKTILQSSNE</sequence>
<proteinExistence type="predicted"/>
<dbReference type="PANTHER" id="PTHR46401:SF2">
    <property type="entry name" value="GLYCOSYLTRANSFERASE WBBK-RELATED"/>
    <property type="match status" value="1"/>
</dbReference>
<dbReference type="CDD" id="cd03794">
    <property type="entry name" value="GT4_WbuB-like"/>
    <property type="match status" value="1"/>
</dbReference>
<dbReference type="GO" id="GO:0016757">
    <property type="term" value="F:glycosyltransferase activity"/>
    <property type="evidence" value="ECO:0007669"/>
    <property type="project" value="InterPro"/>
</dbReference>
<dbReference type="InterPro" id="IPR001296">
    <property type="entry name" value="Glyco_trans_1"/>
</dbReference>
<dbReference type="SUPFAM" id="SSF53756">
    <property type="entry name" value="UDP-Glycosyltransferase/glycogen phosphorylase"/>
    <property type="match status" value="1"/>
</dbReference>
<name>A0A415RZV2_MEDGN</name>
<protein>
    <submittedName>
        <fullName evidence="3">Glycosyltransferase WbuB</fullName>
    </submittedName>
</protein>
<dbReference type="Proteomes" id="UP000285610">
    <property type="component" value="Unassembled WGS sequence"/>
</dbReference>